<reference evidence="5 6" key="1">
    <citation type="submission" date="2020-08" db="EMBL/GenBank/DDBJ databases">
        <title>Genomic Encyclopedia of Type Strains, Phase III (KMG-III): the genomes of soil and plant-associated and newly described type strains.</title>
        <authorList>
            <person name="Whitman W."/>
        </authorList>
    </citation>
    <scope>NUCLEOTIDE SEQUENCE [LARGE SCALE GENOMIC DNA]</scope>
    <source>
        <strain evidence="5 6">CECT 3273</strain>
    </source>
</reference>
<evidence type="ECO:0000256" key="3">
    <source>
        <dbReference type="SAM" id="Phobius"/>
    </source>
</evidence>
<dbReference type="InterPro" id="IPR029051">
    <property type="entry name" value="DUF4352"/>
</dbReference>
<organism evidence="5 6">
    <name type="scientific">Streptomyces griseomycini</name>
    <dbReference type="NCBI Taxonomy" id="66895"/>
    <lineage>
        <taxon>Bacteria</taxon>
        <taxon>Bacillati</taxon>
        <taxon>Actinomycetota</taxon>
        <taxon>Actinomycetes</taxon>
        <taxon>Kitasatosporales</taxon>
        <taxon>Streptomycetaceae</taxon>
        <taxon>Streptomyces</taxon>
    </lineage>
</organism>
<dbReference type="InterPro" id="IPR029050">
    <property type="entry name" value="Immunoprotect_excell_Ig-like"/>
</dbReference>
<dbReference type="AlphaFoldDB" id="A0A7W7V9X0"/>
<evidence type="ECO:0000256" key="1">
    <source>
        <dbReference type="ARBA" id="ARBA00022729"/>
    </source>
</evidence>
<evidence type="ECO:0000259" key="4">
    <source>
        <dbReference type="Pfam" id="PF11611"/>
    </source>
</evidence>
<dbReference type="Proteomes" id="UP000579523">
    <property type="component" value="Unassembled WGS sequence"/>
</dbReference>
<feature type="transmembrane region" description="Helical" evidence="3">
    <location>
        <begin position="16"/>
        <end position="38"/>
    </location>
</feature>
<keyword evidence="3" id="KW-1133">Transmembrane helix</keyword>
<dbReference type="RefSeq" id="WP_229890285.1">
    <property type="nucleotide sequence ID" value="NZ_BMTK01000049.1"/>
</dbReference>
<evidence type="ECO:0000256" key="2">
    <source>
        <dbReference type="SAM" id="MobiDB-lite"/>
    </source>
</evidence>
<name>A0A7W7V9X0_9ACTN</name>
<feature type="region of interest" description="Disordered" evidence="2">
    <location>
        <begin position="37"/>
        <end position="82"/>
    </location>
</feature>
<keyword evidence="3" id="KW-0812">Transmembrane</keyword>
<keyword evidence="1" id="KW-0732">Signal</keyword>
<keyword evidence="3" id="KW-0472">Membrane</keyword>
<dbReference type="EMBL" id="JACHJI010000016">
    <property type="protein sequence ID" value="MBB4902355.1"/>
    <property type="molecule type" value="Genomic_DNA"/>
</dbReference>
<dbReference type="Pfam" id="PF11611">
    <property type="entry name" value="DUF4352"/>
    <property type="match status" value="1"/>
</dbReference>
<evidence type="ECO:0000313" key="6">
    <source>
        <dbReference type="Proteomes" id="UP000579523"/>
    </source>
</evidence>
<comment type="caution">
    <text evidence="5">The sequence shown here is derived from an EMBL/GenBank/DDBJ whole genome shotgun (WGS) entry which is preliminary data.</text>
</comment>
<feature type="domain" description="DUF4352" evidence="4">
    <location>
        <begin position="111"/>
        <end position="200"/>
    </location>
</feature>
<keyword evidence="6" id="KW-1185">Reference proteome</keyword>
<sequence>MTQPPPTPQSTSRKKVTALVAGAAVAAFAIGGGVALLLNDDGDSDSDNKPAVTKATETSSPPSPSSSPSPEEEQEFKLGDTVDIDEDHGSLSAAALAYRDEGIKGIPEMLSPGEKWAVLDVKVCNTGGDPIQASPFPWSLAYEGGVRVESAGMNAGDLPKPLYPMDAKVAAGDCVRGNIVFQVPEEGRPERVLYSPSVLDEPVEWQVPKG</sequence>
<evidence type="ECO:0000313" key="5">
    <source>
        <dbReference type="EMBL" id="MBB4902355.1"/>
    </source>
</evidence>
<proteinExistence type="predicted"/>
<gene>
    <name evidence="5" type="ORF">FHS37_006452</name>
</gene>
<dbReference type="Gene3D" id="2.60.40.1240">
    <property type="match status" value="1"/>
</dbReference>
<accession>A0A7W7V9X0</accession>
<protein>
    <recommendedName>
        <fullName evidence="4">DUF4352 domain-containing protein</fullName>
    </recommendedName>
</protein>